<dbReference type="Pfam" id="PF13240">
    <property type="entry name" value="Zn_Ribbon_1"/>
    <property type="match status" value="1"/>
</dbReference>
<keyword evidence="1" id="KW-0812">Transmembrane</keyword>
<evidence type="ECO:0000313" key="4">
    <source>
        <dbReference type="Proteomes" id="UP000002432"/>
    </source>
</evidence>
<keyword evidence="4" id="KW-1185">Reference proteome</keyword>
<name>Q1IHT3_KORVE</name>
<feature type="transmembrane region" description="Helical" evidence="1">
    <location>
        <begin position="77"/>
        <end position="94"/>
    </location>
</feature>
<sequence length="230" mass="24281">MEHPCHRCNAMIEDSAPFCPKCGAPQIRVTVEEGNQAVTPPFDHGTPGGIQPPATPVYPAGWNPAHALNPRKINWRMALPGAALAGIIAGVLMILPYFNVLFFVWIFLAGSAAALAYRNKSGNPISGGMGAKIGALAGMFASILPAIGFAVMTLAKPDELRTQLRQALENSPRNSDPATAKAMQDIMQSATSPEGLVVLVILSVMLMICFFVIVCAVGGAAGSTLKRERQ</sequence>
<gene>
    <name evidence="3" type="ordered locus">Acid345_4567</name>
</gene>
<feature type="transmembrane region" description="Helical" evidence="1">
    <location>
        <begin position="196"/>
        <end position="221"/>
    </location>
</feature>
<dbReference type="RefSeq" id="WP_011525364.1">
    <property type="nucleotide sequence ID" value="NC_008009.1"/>
</dbReference>
<feature type="transmembrane region" description="Helical" evidence="1">
    <location>
        <begin position="100"/>
        <end position="117"/>
    </location>
</feature>
<dbReference type="EnsemblBacteria" id="ABF43567">
    <property type="protein sequence ID" value="ABF43567"/>
    <property type="gene ID" value="Acid345_4567"/>
</dbReference>
<dbReference type="HOGENOM" id="CLU_1203563_0_0_0"/>
<keyword evidence="1" id="KW-0472">Membrane</keyword>
<evidence type="ECO:0000256" key="1">
    <source>
        <dbReference type="SAM" id="Phobius"/>
    </source>
</evidence>
<reference evidence="3 4" key="1">
    <citation type="journal article" date="2009" name="Appl. Environ. Microbiol.">
        <title>Three genomes from the phylum Acidobacteria provide insight into the lifestyles of these microorganisms in soils.</title>
        <authorList>
            <person name="Ward N.L."/>
            <person name="Challacombe J.F."/>
            <person name="Janssen P.H."/>
            <person name="Henrissat B."/>
            <person name="Coutinho P.M."/>
            <person name="Wu M."/>
            <person name="Xie G."/>
            <person name="Haft D.H."/>
            <person name="Sait M."/>
            <person name="Badger J."/>
            <person name="Barabote R.D."/>
            <person name="Bradley B."/>
            <person name="Brettin T.S."/>
            <person name="Brinkac L.M."/>
            <person name="Bruce D."/>
            <person name="Creasy T."/>
            <person name="Daugherty S.C."/>
            <person name="Davidsen T.M."/>
            <person name="DeBoy R.T."/>
            <person name="Detter J.C."/>
            <person name="Dodson R.J."/>
            <person name="Durkin A.S."/>
            <person name="Ganapathy A."/>
            <person name="Gwinn-Giglio M."/>
            <person name="Han C.S."/>
            <person name="Khouri H."/>
            <person name="Kiss H."/>
            <person name="Kothari S.P."/>
            <person name="Madupu R."/>
            <person name="Nelson K.E."/>
            <person name="Nelson W.C."/>
            <person name="Paulsen I."/>
            <person name="Penn K."/>
            <person name="Ren Q."/>
            <person name="Rosovitz M.J."/>
            <person name="Selengut J.D."/>
            <person name="Shrivastava S."/>
            <person name="Sullivan S.A."/>
            <person name="Tapia R."/>
            <person name="Thompson L.S."/>
            <person name="Watkins K.L."/>
            <person name="Yang Q."/>
            <person name="Yu C."/>
            <person name="Zafar N."/>
            <person name="Zhou L."/>
            <person name="Kuske C.R."/>
        </authorList>
    </citation>
    <scope>NUCLEOTIDE SEQUENCE [LARGE SCALE GENOMIC DNA]</scope>
    <source>
        <strain evidence="3 4">Ellin345</strain>
    </source>
</reference>
<keyword evidence="1" id="KW-1133">Transmembrane helix</keyword>
<protein>
    <recommendedName>
        <fullName evidence="2">Zinc-ribbon domain-containing protein</fullName>
    </recommendedName>
</protein>
<dbReference type="STRING" id="204669.Acid345_4567"/>
<evidence type="ECO:0000259" key="2">
    <source>
        <dbReference type="Pfam" id="PF13240"/>
    </source>
</evidence>
<dbReference type="AlphaFoldDB" id="Q1IHT3"/>
<feature type="domain" description="Zinc-ribbon" evidence="2">
    <location>
        <begin position="5"/>
        <end position="25"/>
    </location>
</feature>
<accession>Q1IHT3</accession>
<dbReference type="KEGG" id="aba:Acid345_4567"/>
<proteinExistence type="predicted"/>
<dbReference type="Proteomes" id="UP000002432">
    <property type="component" value="Chromosome"/>
</dbReference>
<dbReference type="EMBL" id="CP000360">
    <property type="protein sequence ID" value="ABF43567.1"/>
    <property type="molecule type" value="Genomic_DNA"/>
</dbReference>
<dbReference type="InterPro" id="IPR026870">
    <property type="entry name" value="Zinc_ribbon_dom"/>
</dbReference>
<evidence type="ECO:0000313" key="3">
    <source>
        <dbReference type="EMBL" id="ABF43567.1"/>
    </source>
</evidence>
<organism evidence="3 4">
    <name type="scientific">Koribacter versatilis (strain Ellin345)</name>
    <dbReference type="NCBI Taxonomy" id="204669"/>
    <lineage>
        <taxon>Bacteria</taxon>
        <taxon>Pseudomonadati</taxon>
        <taxon>Acidobacteriota</taxon>
        <taxon>Terriglobia</taxon>
        <taxon>Terriglobales</taxon>
        <taxon>Candidatus Korobacteraceae</taxon>
        <taxon>Candidatus Korobacter</taxon>
    </lineage>
</organism>
<feature type="transmembrane region" description="Helical" evidence="1">
    <location>
        <begin position="129"/>
        <end position="155"/>
    </location>
</feature>
<dbReference type="eggNOG" id="ENOG5033DKB">
    <property type="taxonomic scope" value="Bacteria"/>
</dbReference>